<evidence type="ECO:0000256" key="3">
    <source>
        <dbReference type="ARBA" id="ARBA00022692"/>
    </source>
</evidence>
<dbReference type="GO" id="GO:0022857">
    <property type="term" value="F:transmembrane transporter activity"/>
    <property type="evidence" value="ECO:0007669"/>
    <property type="project" value="TreeGrafter"/>
</dbReference>
<dbReference type="EMBL" id="BMSV01000003">
    <property type="protein sequence ID" value="GGQ00912.1"/>
    <property type="molecule type" value="Genomic_DNA"/>
</dbReference>
<evidence type="ECO:0000259" key="8">
    <source>
        <dbReference type="Pfam" id="PF02687"/>
    </source>
</evidence>
<sequence length="915" mass="91575">MGGLVPWVGVRLRTAPGAAVALLLLTLLTSFPAAALPRAMDAYAAEGLRHALETAPADRGAVELTDTPWQDGTGPITPAALAERYRRITAALPEPLRADHAESAYGVRTGSPLAASDPWVPQLDGGQTVFTLSTHHGIDRHAVLRSGRWPRSAGGSVAPDTRAVEAAVTTATARTLAILPGATLHLPLPGGGGPLAVRVTGVVEPKRPEGGYWSFEPVLRTPARLFTSGPVPEPYWHGALLLPPGAAPVLLPAGPGSEAYWRIAADPAGLGPDDAKALRKAVASIEDGPARAKLGEAFSPDLFVESDLDHVLLGADRALAALDPVVAVAAFGVACAAGVVLLMAGGLVAARRHDELALLRARGGSAAGIAGRLLGETAVPVLPAAAAGCAAAFAAVPEGRALPSLLAAGAVALVACGALPARAAFAHRRVRSHGERADAAPARPSRRRTVAELTVLVLAVAAVAALRRRGGAAPEGGADLLASAAPALVALIAALLFVRLHPVPLRLAARSVARRRGPVAFLALARAGRAGGAATLPLLALLVALSTAAFGGSVLTGISDARDRASLIAVGADARVEGDPLPAGAADAVRKAVGVTDVAAVHRSYDLNLRERDTGGIGSVTLLAVDPESYARLAARTGLGSFRAGVLRAPSGAPGDSAVLPALASPGVAALLGGDAVRIGPAAGPFTVRVGAVLEVTPGAASGGEFLVVDAAGVPVEGGRTPTTLLVSGSSVSGAALGAAVRSAGAAGAAVTLRAEVRAGFTDSPAQRGAERIYTWAVTAGAGYAVLALLLALLQAAPERTALLARLRTMGLTRRQGRRLLVLESLPQALLAAGGGVLTGWVAIGLLAPGIDLAAPALAGRGGFAATGPVPPAADPWSLLLPAVAVVVLAVGVAAAQAWPATRRTTTELRAGDAR</sequence>
<feature type="transmembrane region" description="Helical" evidence="7">
    <location>
        <begin position="401"/>
        <end position="421"/>
    </location>
</feature>
<dbReference type="Pfam" id="PF02687">
    <property type="entry name" value="FtsX"/>
    <property type="match status" value="1"/>
</dbReference>
<comment type="caution">
    <text evidence="9">The sequence shown here is derived from an EMBL/GenBank/DDBJ whole genome shotgun (WGS) entry which is preliminary data.</text>
</comment>
<evidence type="ECO:0000313" key="9">
    <source>
        <dbReference type="EMBL" id="GGQ00912.1"/>
    </source>
</evidence>
<evidence type="ECO:0000313" key="10">
    <source>
        <dbReference type="Proteomes" id="UP000654123"/>
    </source>
</evidence>
<dbReference type="InterPro" id="IPR050250">
    <property type="entry name" value="Macrolide_Exporter_MacB"/>
</dbReference>
<feature type="transmembrane region" description="Helical" evidence="7">
    <location>
        <begin position="820"/>
        <end position="844"/>
    </location>
</feature>
<dbReference type="RefSeq" id="WP_189531813.1">
    <property type="nucleotide sequence ID" value="NZ_BMSV01000003.1"/>
</dbReference>
<dbReference type="AlphaFoldDB" id="A0A918B1R3"/>
<protein>
    <submittedName>
        <fullName evidence="9">Membrane protein</fullName>
    </submittedName>
</protein>
<evidence type="ECO:0000256" key="6">
    <source>
        <dbReference type="ARBA" id="ARBA00038076"/>
    </source>
</evidence>
<dbReference type="Proteomes" id="UP000654123">
    <property type="component" value="Unassembled WGS sequence"/>
</dbReference>
<comment type="subcellular location">
    <subcellularLocation>
        <location evidence="1">Cell membrane</location>
        <topology evidence="1">Multi-pass membrane protein</topology>
    </subcellularLocation>
</comment>
<name>A0A918B1R3_9ACTN</name>
<keyword evidence="4 7" id="KW-1133">Transmembrane helix</keyword>
<keyword evidence="5 7" id="KW-0472">Membrane</keyword>
<dbReference type="PANTHER" id="PTHR30572:SF4">
    <property type="entry name" value="ABC TRANSPORTER PERMEASE YTRF"/>
    <property type="match status" value="1"/>
</dbReference>
<evidence type="ECO:0000256" key="2">
    <source>
        <dbReference type="ARBA" id="ARBA00022475"/>
    </source>
</evidence>
<evidence type="ECO:0000256" key="7">
    <source>
        <dbReference type="SAM" id="Phobius"/>
    </source>
</evidence>
<gene>
    <name evidence="9" type="ORF">GCM10010249_19030</name>
</gene>
<feature type="domain" description="ABC3 transporter permease C-terminal" evidence="8">
    <location>
        <begin position="785"/>
        <end position="903"/>
    </location>
</feature>
<evidence type="ECO:0000256" key="5">
    <source>
        <dbReference type="ARBA" id="ARBA00023136"/>
    </source>
</evidence>
<comment type="similarity">
    <text evidence="6">Belongs to the ABC-4 integral membrane protein family.</text>
</comment>
<feature type="transmembrane region" description="Helical" evidence="7">
    <location>
        <begin position="325"/>
        <end position="350"/>
    </location>
</feature>
<organism evidence="9 10">
    <name type="scientific">Streptomyces roseolilacinus</name>
    <dbReference type="NCBI Taxonomy" id="66904"/>
    <lineage>
        <taxon>Bacteria</taxon>
        <taxon>Bacillati</taxon>
        <taxon>Actinomycetota</taxon>
        <taxon>Actinomycetes</taxon>
        <taxon>Kitasatosporales</taxon>
        <taxon>Streptomycetaceae</taxon>
        <taxon>Streptomyces</taxon>
    </lineage>
</organism>
<evidence type="ECO:0000256" key="1">
    <source>
        <dbReference type="ARBA" id="ARBA00004651"/>
    </source>
</evidence>
<feature type="transmembrane region" description="Helical" evidence="7">
    <location>
        <begin position="773"/>
        <end position="794"/>
    </location>
</feature>
<accession>A0A918B1R3</accession>
<keyword evidence="2" id="KW-1003">Cell membrane</keyword>
<dbReference type="InterPro" id="IPR003838">
    <property type="entry name" value="ABC3_permease_C"/>
</dbReference>
<feature type="transmembrane region" description="Helical" evidence="7">
    <location>
        <begin position="480"/>
        <end position="498"/>
    </location>
</feature>
<evidence type="ECO:0000256" key="4">
    <source>
        <dbReference type="ARBA" id="ARBA00022989"/>
    </source>
</evidence>
<reference evidence="9" key="1">
    <citation type="journal article" date="2014" name="Int. J. Syst. Evol. Microbiol.">
        <title>Complete genome sequence of Corynebacterium casei LMG S-19264T (=DSM 44701T), isolated from a smear-ripened cheese.</title>
        <authorList>
            <consortium name="US DOE Joint Genome Institute (JGI-PGF)"/>
            <person name="Walter F."/>
            <person name="Albersmeier A."/>
            <person name="Kalinowski J."/>
            <person name="Ruckert C."/>
        </authorList>
    </citation>
    <scope>NUCLEOTIDE SEQUENCE</scope>
    <source>
        <strain evidence="9">JCM 4335</strain>
    </source>
</reference>
<proteinExistence type="inferred from homology"/>
<keyword evidence="10" id="KW-1185">Reference proteome</keyword>
<dbReference type="PANTHER" id="PTHR30572">
    <property type="entry name" value="MEMBRANE COMPONENT OF TRANSPORTER-RELATED"/>
    <property type="match status" value="1"/>
</dbReference>
<feature type="transmembrane region" description="Helical" evidence="7">
    <location>
        <begin position="879"/>
        <end position="900"/>
    </location>
</feature>
<reference evidence="9" key="2">
    <citation type="submission" date="2020-09" db="EMBL/GenBank/DDBJ databases">
        <authorList>
            <person name="Sun Q."/>
            <person name="Ohkuma M."/>
        </authorList>
    </citation>
    <scope>NUCLEOTIDE SEQUENCE</scope>
    <source>
        <strain evidence="9">JCM 4335</strain>
    </source>
</reference>
<feature type="transmembrane region" description="Helical" evidence="7">
    <location>
        <begin position="450"/>
        <end position="468"/>
    </location>
</feature>
<dbReference type="GO" id="GO:0005886">
    <property type="term" value="C:plasma membrane"/>
    <property type="evidence" value="ECO:0007669"/>
    <property type="project" value="UniProtKB-SubCell"/>
</dbReference>
<keyword evidence="3 7" id="KW-0812">Transmembrane</keyword>